<evidence type="ECO:0000256" key="1">
    <source>
        <dbReference type="ARBA" id="ARBA00022741"/>
    </source>
</evidence>
<accession>A0A410QFF2</accession>
<gene>
    <name evidence="7" type="ORF">EQM13_14210</name>
</gene>
<evidence type="ECO:0000256" key="5">
    <source>
        <dbReference type="ARBA" id="ARBA00049117"/>
    </source>
</evidence>
<dbReference type="SMART" id="SM00833">
    <property type="entry name" value="CobW_C"/>
    <property type="match status" value="1"/>
</dbReference>
<dbReference type="Pfam" id="PF07683">
    <property type="entry name" value="CobW_C"/>
    <property type="match status" value="1"/>
</dbReference>
<dbReference type="InterPro" id="IPR027417">
    <property type="entry name" value="P-loop_NTPase"/>
</dbReference>
<keyword evidence="3" id="KW-0143">Chaperone</keyword>
<dbReference type="InterPro" id="IPR051927">
    <property type="entry name" value="Zn_Chap_cDPG_Synth"/>
</dbReference>
<dbReference type="PANTHER" id="PTHR43603:SF1">
    <property type="entry name" value="ZINC-REGULATED GTPASE METALLOPROTEIN ACTIVATOR 1"/>
    <property type="match status" value="1"/>
</dbReference>
<keyword evidence="1" id="KW-0547">Nucleotide-binding</keyword>
<proteinExistence type="inferred from homology"/>
<evidence type="ECO:0000256" key="4">
    <source>
        <dbReference type="ARBA" id="ARBA00034320"/>
    </source>
</evidence>
<protein>
    <submittedName>
        <fullName evidence="7">GTP-binding protein</fullName>
    </submittedName>
</protein>
<dbReference type="InterPro" id="IPR003495">
    <property type="entry name" value="CobW/HypB/UreG_nucleotide-bd"/>
</dbReference>
<dbReference type="Gene3D" id="3.30.1220.10">
    <property type="entry name" value="CobW-like, C-terminal domain"/>
    <property type="match status" value="1"/>
</dbReference>
<dbReference type="OrthoDB" id="9808822at2"/>
<dbReference type="EMBL" id="CP035282">
    <property type="protein sequence ID" value="QAT62634.1"/>
    <property type="molecule type" value="Genomic_DNA"/>
</dbReference>
<keyword evidence="2" id="KW-0378">Hydrolase</keyword>
<sequence length="375" mass="42120">MKIKRVPITLLTGYLGAGKTTVVNYVLRNQSGMKVAIITNDMGEINVDADLIEKENSISRNDKSLVALSNGCICCTLRTDLIKQIAELVKPNCFDYILIEASGICEPLPIAQALTLLDGSLGNGQLPKICRLDTIATIVDAYRLVSEFMGGTTLLHTNELDDEDIARLLVEQIEFCNLIILNKVDLVSKEQLHDIKTILQTLQPSAEIIETSYGKVAPEKILNAHRFNFEKACVSPGWIQEIAKAKDGEREGEEEEYGINSFVYSRKQPFSQKKLNQWIKKWPENVVRCKGLIWLHDHNDTSFLFEQAGKSIDITPFGRWLAVGTKQEQKAAFAKNPSIKKDWDPHYGDRKTMLVFIGLHLDKEKITASLDNCLI</sequence>
<dbReference type="PANTHER" id="PTHR43603">
    <property type="entry name" value="COBW DOMAIN-CONTAINING PROTEIN DDB_G0274527"/>
    <property type="match status" value="1"/>
</dbReference>
<dbReference type="Proteomes" id="UP000287969">
    <property type="component" value="Chromosome"/>
</dbReference>
<dbReference type="Gene3D" id="3.40.50.300">
    <property type="entry name" value="P-loop containing nucleotide triphosphate hydrolases"/>
    <property type="match status" value="1"/>
</dbReference>
<comment type="similarity">
    <text evidence="4">Belongs to the SIMIBI class G3E GTPase family. ZNG1 subfamily.</text>
</comment>
<dbReference type="Pfam" id="PF02492">
    <property type="entry name" value="cobW"/>
    <property type="match status" value="1"/>
</dbReference>
<dbReference type="InterPro" id="IPR036627">
    <property type="entry name" value="CobW-likC_sf"/>
</dbReference>
<dbReference type="RefSeq" id="WP_128753048.1">
    <property type="nucleotide sequence ID" value="NZ_CP035282.1"/>
</dbReference>
<dbReference type="GO" id="GO:0000166">
    <property type="term" value="F:nucleotide binding"/>
    <property type="evidence" value="ECO:0007669"/>
    <property type="project" value="UniProtKB-KW"/>
</dbReference>
<reference evidence="8" key="1">
    <citation type="submission" date="2019-01" db="EMBL/GenBank/DDBJ databases">
        <title>Draft genomes of a novel of Sporanaerobacter strains.</title>
        <authorList>
            <person name="Ma S."/>
        </authorList>
    </citation>
    <scope>NUCLEOTIDE SEQUENCE [LARGE SCALE GENOMIC DNA]</scope>
    <source>
        <strain evidence="8">NJN-17</strain>
    </source>
</reference>
<dbReference type="KEGG" id="spoa:EQM13_14210"/>
<feature type="domain" description="CobW C-terminal" evidence="6">
    <location>
        <begin position="259"/>
        <end position="374"/>
    </location>
</feature>
<keyword evidence="8" id="KW-1185">Reference proteome</keyword>
<dbReference type="SUPFAM" id="SSF90002">
    <property type="entry name" value="Hypothetical protein YjiA, C-terminal domain"/>
    <property type="match status" value="1"/>
</dbReference>
<dbReference type="AlphaFoldDB" id="A0A410QFF2"/>
<evidence type="ECO:0000313" key="7">
    <source>
        <dbReference type="EMBL" id="QAT62634.1"/>
    </source>
</evidence>
<comment type="catalytic activity">
    <reaction evidence="5">
        <text>GTP + H2O = GDP + phosphate + H(+)</text>
        <dbReference type="Rhea" id="RHEA:19669"/>
        <dbReference type="ChEBI" id="CHEBI:15377"/>
        <dbReference type="ChEBI" id="CHEBI:15378"/>
        <dbReference type="ChEBI" id="CHEBI:37565"/>
        <dbReference type="ChEBI" id="CHEBI:43474"/>
        <dbReference type="ChEBI" id="CHEBI:58189"/>
    </reaction>
    <physiologicalReaction direction="left-to-right" evidence="5">
        <dbReference type="Rhea" id="RHEA:19670"/>
    </physiologicalReaction>
</comment>
<dbReference type="GO" id="GO:0016787">
    <property type="term" value="F:hydrolase activity"/>
    <property type="evidence" value="ECO:0007669"/>
    <property type="project" value="UniProtKB-KW"/>
</dbReference>
<organism evidence="7 8">
    <name type="scientific">Acidilutibacter cellobiosedens</name>
    <dbReference type="NCBI Taxonomy" id="2507161"/>
    <lineage>
        <taxon>Bacteria</taxon>
        <taxon>Bacillati</taxon>
        <taxon>Bacillota</taxon>
        <taxon>Tissierellia</taxon>
        <taxon>Tissierellales</taxon>
        <taxon>Acidilutibacteraceae</taxon>
        <taxon>Acidilutibacter</taxon>
    </lineage>
</organism>
<evidence type="ECO:0000313" key="8">
    <source>
        <dbReference type="Proteomes" id="UP000287969"/>
    </source>
</evidence>
<dbReference type="CDD" id="cd03112">
    <property type="entry name" value="CobW-like"/>
    <property type="match status" value="1"/>
</dbReference>
<evidence type="ECO:0000256" key="2">
    <source>
        <dbReference type="ARBA" id="ARBA00022801"/>
    </source>
</evidence>
<evidence type="ECO:0000256" key="3">
    <source>
        <dbReference type="ARBA" id="ARBA00023186"/>
    </source>
</evidence>
<dbReference type="SUPFAM" id="SSF52540">
    <property type="entry name" value="P-loop containing nucleoside triphosphate hydrolases"/>
    <property type="match status" value="1"/>
</dbReference>
<dbReference type="InterPro" id="IPR011629">
    <property type="entry name" value="CobW-like_C"/>
</dbReference>
<evidence type="ECO:0000259" key="6">
    <source>
        <dbReference type="SMART" id="SM00833"/>
    </source>
</evidence>
<name>A0A410QFF2_9FIRM</name>